<dbReference type="OrthoDB" id="431387at2759"/>
<feature type="compositionally biased region" description="Basic and acidic residues" evidence="1">
    <location>
        <begin position="223"/>
        <end position="237"/>
    </location>
</feature>
<evidence type="ECO:0000313" key="3">
    <source>
        <dbReference type="Proteomes" id="UP000186817"/>
    </source>
</evidence>
<reference evidence="2 3" key="1">
    <citation type="submission" date="2016-02" db="EMBL/GenBank/DDBJ databases">
        <title>Genome analysis of coral dinoflagellate symbionts highlights evolutionary adaptations to a symbiotic lifestyle.</title>
        <authorList>
            <person name="Aranda M."/>
            <person name="Li Y."/>
            <person name="Liew Y.J."/>
            <person name="Baumgarten S."/>
            <person name="Simakov O."/>
            <person name="Wilson M."/>
            <person name="Piel J."/>
            <person name="Ashoor H."/>
            <person name="Bougouffa S."/>
            <person name="Bajic V.B."/>
            <person name="Ryu T."/>
            <person name="Ravasi T."/>
            <person name="Bayer T."/>
            <person name="Micklem G."/>
            <person name="Kim H."/>
            <person name="Bhak J."/>
            <person name="Lajeunesse T.C."/>
            <person name="Voolstra C.R."/>
        </authorList>
    </citation>
    <scope>NUCLEOTIDE SEQUENCE [LARGE SCALE GENOMIC DNA]</scope>
    <source>
        <strain evidence="2 3">CCMP2467</strain>
    </source>
</reference>
<keyword evidence="3" id="KW-1185">Reference proteome</keyword>
<gene>
    <name evidence="2" type="ORF">AK812_SmicGene46827</name>
</gene>
<dbReference type="Proteomes" id="UP000186817">
    <property type="component" value="Unassembled WGS sequence"/>
</dbReference>
<comment type="caution">
    <text evidence="2">The sequence shown here is derived from an EMBL/GenBank/DDBJ whole genome shotgun (WGS) entry which is preliminary data.</text>
</comment>
<dbReference type="AlphaFoldDB" id="A0A1Q9BSZ2"/>
<dbReference type="EMBL" id="LSRX01004722">
    <property type="protein sequence ID" value="OLP73813.1"/>
    <property type="molecule type" value="Genomic_DNA"/>
</dbReference>
<feature type="compositionally biased region" description="Basic and acidic residues" evidence="1">
    <location>
        <begin position="64"/>
        <end position="101"/>
    </location>
</feature>
<protein>
    <submittedName>
        <fullName evidence="2">Uncharacterized protein</fullName>
    </submittedName>
</protein>
<organism evidence="2 3">
    <name type="scientific">Symbiodinium microadriaticum</name>
    <name type="common">Dinoflagellate</name>
    <name type="synonym">Zooxanthella microadriatica</name>
    <dbReference type="NCBI Taxonomy" id="2951"/>
    <lineage>
        <taxon>Eukaryota</taxon>
        <taxon>Sar</taxon>
        <taxon>Alveolata</taxon>
        <taxon>Dinophyceae</taxon>
        <taxon>Suessiales</taxon>
        <taxon>Symbiodiniaceae</taxon>
        <taxon>Symbiodinium</taxon>
    </lineage>
</organism>
<evidence type="ECO:0000313" key="2">
    <source>
        <dbReference type="EMBL" id="OLP73813.1"/>
    </source>
</evidence>
<feature type="non-terminal residue" evidence="2">
    <location>
        <position position="1"/>
    </location>
</feature>
<feature type="region of interest" description="Disordered" evidence="1">
    <location>
        <begin position="58"/>
        <end position="163"/>
    </location>
</feature>
<feature type="compositionally biased region" description="Basic and acidic residues" evidence="1">
    <location>
        <begin position="207"/>
        <end position="216"/>
    </location>
</feature>
<name>A0A1Q9BSZ2_SYMMI</name>
<evidence type="ECO:0000256" key="1">
    <source>
        <dbReference type="SAM" id="MobiDB-lite"/>
    </source>
</evidence>
<feature type="region of interest" description="Disordered" evidence="1">
    <location>
        <begin position="176"/>
        <end position="237"/>
    </location>
</feature>
<proteinExistence type="predicted"/>
<accession>A0A1Q9BSZ2</accession>
<feature type="compositionally biased region" description="Basic and acidic residues" evidence="1">
    <location>
        <begin position="176"/>
        <end position="200"/>
    </location>
</feature>
<sequence>AVGDSLDEIEDDDHQGWVWKDDYGWVKEDRGDDDHDDKWWLEADEPTASWLAFLGCADGQSGAGDREYDPKDWDWKDDYGWVKKDPENQAADDNHDSKEPIQEQQAATDQGLDFKSWVKEFDSDQEDEGDGGQPLMAEGCEEGEGDGGQIAGLEGSEDNHNAAGCGWQAWEADFINREIASDGEEQQKLDDWGENAKEEQDASSGDTKAEGFDDKASSSGHAEAWDGAKDDEWAKDETDWQVYDPEAWASDWYDEQWGEEDASAKALLREMDGLQRTFERAKDVAIKLGREADEKACQAATRHEGC</sequence>